<dbReference type="InterPro" id="IPR006047">
    <property type="entry name" value="GH13_cat_dom"/>
</dbReference>
<dbReference type="CDD" id="cd11326">
    <property type="entry name" value="AmyAc_Glg_debranch"/>
    <property type="match status" value="1"/>
</dbReference>
<dbReference type="OrthoDB" id="3236218at2"/>
<dbReference type="Gene3D" id="2.60.40.10">
    <property type="entry name" value="Immunoglobulins"/>
    <property type="match status" value="1"/>
</dbReference>
<evidence type="ECO:0000259" key="5">
    <source>
        <dbReference type="SMART" id="SM00642"/>
    </source>
</evidence>
<dbReference type="GO" id="GO:0004135">
    <property type="term" value="F:amylo-alpha-1,6-glucosidase activity"/>
    <property type="evidence" value="ECO:0007669"/>
    <property type="project" value="InterPro"/>
</dbReference>
<evidence type="ECO:0000256" key="3">
    <source>
        <dbReference type="ARBA" id="ARBA00023295"/>
    </source>
</evidence>
<feature type="region of interest" description="Disordered" evidence="4">
    <location>
        <begin position="465"/>
        <end position="488"/>
    </location>
</feature>
<dbReference type="PANTHER" id="PTHR43002">
    <property type="entry name" value="GLYCOGEN DEBRANCHING ENZYME"/>
    <property type="match status" value="1"/>
</dbReference>
<dbReference type="InterPro" id="IPR013783">
    <property type="entry name" value="Ig-like_fold"/>
</dbReference>
<dbReference type="CDD" id="cd02856">
    <property type="entry name" value="E_set_GDE_Isoamylase_N"/>
    <property type="match status" value="1"/>
</dbReference>
<dbReference type="GO" id="GO:0005980">
    <property type="term" value="P:glycogen catabolic process"/>
    <property type="evidence" value="ECO:0007669"/>
    <property type="project" value="InterPro"/>
</dbReference>
<name>A0A498C101_9MICO</name>
<accession>A0A498C101</accession>
<dbReference type="InterPro" id="IPR017853">
    <property type="entry name" value="GH"/>
</dbReference>
<dbReference type="Proteomes" id="UP000273158">
    <property type="component" value="Unassembled WGS sequence"/>
</dbReference>
<dbReference type="InterPro" id="IPR013780">
    <property type="entry name" value="Glyco_hydro_b"/>
</dbReference>
<dbReference type="InterPro" id="IPR004193">
    <property type="entry name" value="Glyco_hydro_13_N"/>
</dbReference>
<dbReference type="SUPFAM" id="SSF51011">
    <property type="entry name" value="Glycosyl hydrolase domain"/>
    <property type="match status" value="1"/>
</dbReference>
<reference evidence="6 7" key="1">
    <citation type="journal article" date="2015" name="Stand. Genomic Sci.">
        <title>Genomic Encyclopedia of Bacterial and Archaeal Type Strains, Phase III: the genomes of soil and plant-associated and newly described type strains.</title>
        <authorList>
            <person name="Whitman W.B."/>
            <person name="Woyke T."/>
            <person name="Klenk H.P."/>
            <person name="Zhou Y."/>
            <person name="Lilburn T.G."/>
            <person name="Beck B.J."/>
            <person name="De Vos P."/>
            <person name="Vandamme P."/>
            <person name="Eisen J.A."/>
            <person name="Garrity G."/>
            <person name="Hugenholtz P."/>
            <person name="Kyrpides N.C."/>
        </authorList>
    </citation>
    <scope>NUCLEOTIDE SEQUENCE [LARGE SCALE GENOMIC DNA]</scope>
    <source>
        <strain evidence="6 7">S2T63</strain>
    </source>
</reference>
<dbReference type="Gene3D" id="3.20.20.80">
    <property type="entry name" value="Glycosidases"/>
    <property type="match status" value="1"/>
</dbReference>
<feature type="domain" description="Glycosyl hydrolase family 13 catalytic" evidence="5">
    <location>
        <begin position="146"/>
        <end position="564"/>
    </location>
</feature>
<evidence type="ECO:0000256" key="4">
    <source>
        <dbReference type="SAM" id="MobiDB-lite"/>
    </source>
</evidence>
<dbReference type="EMBL" id="RCDB01000002">
    <property type="protein sequence ID" value="RLK49305.1"/>
    <property type="molecule type" value="Genomic_DNA"/>
</dbReference>
<dbReference type="NCBIfam" id="TIGR02100">
    <property type="entry name" value="glgX_debranch"/>
    <property type="match status" value="1"/>
</dbReference>
<keyword evidence="3" id="KW-0326">Glycosidase</keyword>
<gene>
    <name evidence="6" type="ORF">C7474_1446</name>
</gene>
<evidence type="ECO:0000313" key="6">
    <source>
        <dbReference type="EMBL" id="RLK49305.1"/>
    </source>
</evidence>
<dbReference type="InterPro" id="IPR044505">
    <property type="entry name" value="GlgX_Isoamylase_N_E_set"/>
</dbReference>
<evidence type="ECO:0000313" key="7">
    <source>
        <dbReference type="Proteomes" id="UP000273158"/>
    </source>
</evidence>
<keyword evidence="7" id="KW-1185">Reference proteome</keyword>
<dbReference type="SUPFAM" id="SSF81296">
    <property type="entry name" value="E set domains"/>
    <property type="match status" value="1"/>
</dbReference>
<dbReference type="SMART" id="SM00642">
    <property type="entry name" value="Aamy"/>
    <property type="match status" value="1"/>
</dbReference>
<proteinExistence type="inferred from homology"/>
<comment type="similarity">
    <text evidence="1">Belongs to the glycosyl hydrolase 13 family.</text>
</comment>
<dbReference type="InterPro" id="IPR014756">
    <property type="entry name" value="Ig_E-set"/>
</dbReference>
<evidence type="ECO:0000256" key="1">
    <source>
        <dbReference type="ARBA" id="ARBA00008061"/>
    </source>
</evidence>
<evidence type="ECO:0000256" key="2">
    <source>
        <dbReference type="ARBA" id="ARBA00022801"/>
    </source>
</evidence>
<dbReference type="SUPFAM" id="SSF51445">
    <property type="entry name" value="(Trans)glycosidases"/>
    <property type="match status" value="1"/>
</dbReference>
<dbReference type="Gene3D" id="2.60.40.1180">
    <property type="entry name" value="Golgi alpha-mannosidase II"/>
    <property type="match status" value="1"/>
</dbReference>
<dbReference type="InterPro" id="IPR011837">
    <property type="entry name" value="Glycogen_debranch_GlgX"/>
</dbReference>
<sequence length="688" mass="75675">MPDTIPELSSSAFDRLGVTRADDGTATLRVWSQRATSIALVLFDEDDLDWAIDELPLKRGDGDVWQVTTKRLHVGTPHALRVDGPARQGNTYNSASLLLDPYARGLVSGGLGDWRAVVVDDDFDWGGVAKPAVPLDRTVVYEAHLKGLTKRHPDIPPALHGTYAGLGHPAMIAHLTSLGVTAVELLPVHAFETEPRLLNLGLTNYWGYNTLGFFAPHADYATAAARAGGPTAIVREFKEMVKALHAAGLEVILDVVYNHTSELEIGGPRTSFRGIDNRGYYRQHADGAYIDVTGCGNAVNTATPAAARLVLDSLRYWATEMQIDGFRFDLAATLGRDADHTFDPEHPLLRAIVDDPLLAGVKKIAEPWDVGMGGWQTGNFGDGWSEWNDHYRDHVRNFWLSDVDYARRAGHSPTGIGGFATRLAGSSNAFSTARGPLAGVNFVTAHDGFTLRDLVSYDVKHNLGNGEHGRDGADTNRSFNHGAEGRTEDERILARRRKAMRNLLGSLLLSAGIPMITAGDEFGRTQRGNNNAYCHDSALTWLSWEHAPWQQDLRAHVERLITLRRENPALRPRRFAHETRAVPSASSIDWYDAQGRAMTTEVWNDPSNRTLQYAATSTPEDEPANRVLLIIHGYESAAEIRLPVVDGVHRYVSLWSSIDEHPIGDESAYAPGDMVSLPDTGMHLFRME</sequence>
<protein>
    <submittedName>
        <fullName evidence="6">Glycogen operon protein</fullName>
    </submittedName>
</protein>
<dbReference type="Pfam" id="PF02922">
    <property type="entry name" value="CBM_48"/>
    <property type="match status" value="1"/>
</dbReference>
<dbReference type="RefSeq" id="WP_121058423.1">
    <property type="nucleotide sequence ID" value="NZ_RCDB01000002.1"/>
</dbReference>
<organism evidence="6 7">
    <name type="scientific">Microbacterium telephonicum</name>
    <dbReference type="NCBI Taxonomy" id="1714841"/>
    <lineage>
        <taxon>Bacteria</taxon>
        <taxon>Bacillati</taxon>
        <taxon>Actinomycetota</taxon>
        <taxon>Actinomycetes</taxon>
        <taxon>Micrococcales</taxon>
        <taxon>Microbacteriaceae</taxon>
        <taxon>Microbacterium</taxon>
    </lineage>
</organism>
<keyword evidence="2" id="KW-0378">Hydrolase</keyword>
<comment type="caution">
    <text evidence="6">The sequence shown here is derived from an EMBL/GenBank/DDBJ whole genome shotgun (WGS) entry which is preliminary data.</text>
</comment>
<dbReference type="AlphaFoldDB" id="A0A498C101"/>